<accession>A0A2T0LTA6</accession>
<keyword evidence="3" id="KW-0479">Metal-binding</keyword>
<dbReference type="Pfam" id="PF04444">
    <property type="entry name" value="Dioxygenase_N"/>
    <property type="match status" value="1"/>
</dbReference>
<dbReference type="AlphaFoldDB" id="A0A2T0LTA6"/>
<evidence type="ECO:0000256" key="4">
    <source>
        <dbReference type="ARBA" id="ARBA00022964"/>
    </source>
</evidence>
<dbReference type="PANTHER" id="PTHR33711:SF7">
    <property type="entry name" value="INTRADIOL RING-CLEAVAGE DIOXYGENASES DOMAIN-CONTAINING PROTEIN-RELATED"/>
    <property type="match status" value="1"/>
</dbReference>
<keyword evidence="4 8" id="KW-0223">Dioxygenase</keyword>
<organism evidence="8 9">
    <name type="scientific">Prauserella shujinwangii</name>
    <dbReference type="NCBI Taxonomy" id="1453103"/>
    <lineage>
        <taxon>Bacteria</taxon>
        <taxon>Bacillati</taxon>
        <taxon>Actinomycetota</taxon>
        <taxon>Actinomycetes</taxon>
        <taxon>Pseudonocardiales</taxon>
        <taxon>Pseudonocardiaceae</taxon>
        <taxon>Prauserella</taxon>
    </lineage>
</organism>
<comment type="caution">
    <text evidence="8">The sequence shown here is derived from an EMBL/GenBank/DDBJ whole genome shotgun (WGS) entry which is preliminary data.</text>
</comment>
<keyword evidence="6" id="KW-0408">Iron</keyword>
<dbReference type="RefSeq" id="WP_181193312.1">
    <property type="nucleotide sequence ID" value="NZ_PVNH01000006.1"/>
</dbReference>
<evidence type="ECO:0000256" key="1">
    <source>
        <dbReference type="ARBA" id="ARBA00001965"/>
    </source>
</evidence>
<evidence type="ECO:0000256" key="3">
    <source>
        <dbReference type="ARBA" id="ARBA00022723"/>
    </source>
</evidence>
<dbReference type="Gene3D" id="2.60.130.10">
    <property type="entry name" value="Aromatic compound dioxygenase"/>
    <property type="match status" value="1"/>
</dbReference>
<dbReference type="InterPro" id="IPR015889">
    <property type="entry name" value="Intradiol_dOase_core"/>
</dbReference>
<dbReference type="GO" id="GO:0009712">
    <property type="term" value="P:catechol-containing compound metabolic process"/>
    <property type="evidence" value="ECO:0007669"/>
    <property type="project" value="InterPro"/>
</dbReference>
<evidence type="ECO:0000313" key="8">
    <source>
        <dbReference type="EMBL" id="PRX46955.1"/>
    </source>
</evidence>
<dbReference type="EMBL" id="PVNH01000006">
    <property type="protein sequence ID" value="PRX46955.1"/>
    <property type="molecule type" value="Genomic_DNA"/>
</dbReference>
<feature type="domain" description="Intradiol ring-cleavage dioxygenases" evidence="7">
    <location>
        <begin position="106"/>
        <end position="134"/>
    </location>
</feature>
<dbReference type="InterPro" id="IPR007535">
    <property type="entry name" value="Catechol_dOase_N"/>
</dbReference>
<comment type="cofactor">
    <cofactor evidence="1">
        <name>Fe(3+)</name>
        <dbReference type="ChEBI" id="CHEBI:29034"/>
    </cofactor>
</comment>
<proteinExistence type="inferred from homology"/>
<dbReference type="InterPro" id="IPR050770">
    <property type="entry name" value="Intradiol_RC_Dioxygenase"/>
</dbReference>
<dbReference type="InterPro" id="IPR000627">
    <property type="entry name" value="Intradiol_dOase_C"/>
</dbReference>
<evidence type="ECO:0000256" key="5">
    <source>
        <dbReference type="ARBA" id="ARBA00023002"/>
    </source>
</evidence>
<dbReference type="PANTHER" id="PTHR33711">
    <property type="entry name" value="DIOXYGENASE, PUTATIVE (AFU_ORTHOLOGUE AFUA_2G02910)-RELATED"/>
    <property type="match status" value="1"/>
</dbReference>
<evidence type="ECO:0000256" key="2">
    <source>
        <dbReference type="ARBA" id="ARBA00007825"/>
    </source>
</evidence>
<evidence type="ECO:0000313" key="9">
    <source>
        <dbReference type="Proteomes" id="UP000238362"/>
    </source>
</evidence>
<evidence type="ECO:0000259" key="7">
    <source>
        <dbReference type="PROSITE" id="PS00083"/>
    </source>
</evidence>
<protein>
    <submittedName>
        <fullName evidence="8">Catechol 1,2-dioxygenase</fullName>
    </submittedName>
</protein>
<evidence type="ECO:0000256" key="6">
    <source>
        <dbReference type="ARBA" id="ARBA00023004"/>
    </source>
</evidence>
<keyword evidence="9" id="KW-1185">Reference proteome</keyword>
<comment type="similarity">
    <text evidence="2">Belongs to the intradiol ring-cleavage dioxygenase family.</text>
</comment>
<dbReference type="GO" id="GO:0008199">
    <property type="term" value="F:ferric iron binding"/>
    <property type="evidence" value="ECO:0007669"/>
    <property type="project" value="InterPro"/>
</dbReference>
<dbReference type="Pfam" id="PF00775">
    <property type="entry name" value="Dioxygenase_C"/>
    <property type="match status" value="1"/>
</dbReference>
<name>A0A2T0LTA6_9PSEU</name>
<dbReference type="PROSITE" id="PS00083">
    <property type="entry name" value="INTRADIOL_DIOXYGENAS"/>
    <property type="match status" value="1"/>
</dbReference>
<reference evidence="8 9" key="1">
    <citation type="submission" date="2018-03" db="EMBL/GenBank/DDBJ databases">
        <title>Genomic Encyclopedia of Type Strains, Phase III (KMG-III): the genomes of soil and plant-associated and newly described type strains.</title>
        <authorList>
            <person name="Whitman W."/>
        </authorList>
    </citation>
    <scope>NUCLEOTIDE SEQUENCE [LARGE SCALE GENOMIC DNA]</scope>
    <source>
        <strain evidence="8 9">CGMCC 4.7125</strain>
    </source>
</reference>
<dbReference type="SUPFAM" id="SSF49482">
    <property type="entry name" value="Aromatic compound dioxygenase"/>
    <property type="match status" value="1"/>
</dbReference>
<gene>
    <name evidence="8" type="ORF">B0I33_10652</name>
</gene>
<sequence>MTNDRVRTLVEDLERTLVEFIRTHRVTHAEYRSATDVLVAEVQAGEGSLLFDVFLEAAATDTDNHGRPGSVEAIEGPFYLPGAPWLDGPPYVLPQRPEEPGMPLVFHGTVTTETGEPLAGVELDLWHADANGQYSQIHPGIPEWNLRGRFRCDGHGRFEVRTIAPPPYEIPKDGPTGRVLDALGRHYFRPAHLHVKLRHPRFGERTSQLYFPGGEYLDSDVANAVRRELVMDVHVVDDPARTARHDLKEPFVDARYDFAFAADAAMTRA</sequence>
<dbReference type="GO" id="GO:0018576">
    <property type="term" value="F:catechol 1,2-dioxygenase activity"/>
    <property type="evidence" value="ECO:0007669"/>
    <property type="project" value="InterPro"/>
</dbReference>
<keyword evidence="5" id="KW-0560">Oxidoreductase</keyword>
<dbReference type="Proteomes" id="UP000238362">
    <property type="component" value="Unassembled WGS sequence"/>
</dbReference>